<sequence>MVKAQEYLNVNYPTQEKRKSITELDLSEKLNFSANEITSSNLTNCPKLTELKCYNNQLTEIKITLVYISISNNKFSREDISVFSKFTNLEELYIGNDLPERIKEGNCNHFTGSVKSLKNLTKLEKLQVEGTEVHSPTRPQIFTWGRKKIIKNFSQSNEKAICKMIDSKEAEKLLKTDENEFKEVFHETIINYLGKQLNFNPNLTVEQKEGIEKSVASVTDKIKEFGSKDWEEAMEKEINGLAEYLKTVIVQQRKDKQNKMTAGVVPLERLFVIRSSEDKDNRTELEKLKSPEQFNKFKYLAGVEWASTATTMAGGVLTLVDYATTGGVITLVAPAVDNYNELLGILKQVEVGKLGTVNEALKNLKDKVYSFLKEYDEDNDEEIDINELINERVKFNQELNKLNEIERAMKELEKEVIKYKKGSISEEKEEEENSQSDSEVQPREILELQKKIEETKKTLENLGEKNEEDTITSESSSQKFQNELTNLKIKLAVRKAEMKDTKKELEKNKRKLEKQLQSEENNCQQIKKELEEKKSYLILLKKQESSPAIDKGLELLKKEIIDLKEKLKKSKEEKEKTKKQLIEAKVSLFRQQIRGINLGEKMSQWRETTGEYMEDWISNFKIKMNTPVYL</sequence>
<organism evidence="2 3">
    <name type="scientific">Gigaspora margarita</name>
    <dbReference type="NCBI Taxonomy" id="4874"/>
    <lineage>
        <taxon>Eukaryota</taxon>
        <taxon>Fungi</taxon>
        <taxon>Fungi incertae sedis</taxon>
        <taxon>Mucoromycota</taxon>
        <taxon>Glomeromycotina</taxon>
        <taxon>Glomeromycetes</taxon>
        <taxon>Diversisporales</taxon>
        <taxon>Gigasporaceae</taxon>
        <taxon>Gigaspora</taxon>
    </lineage>
</organism>
<evidence type="ECO:0000313" key="3">
    <source>
        <dbReference type="Proteomes" id="UP000789901"/>
    </source>
</evidence>
<name>A0ABM8VWE8_GIGMA</name>
<evidence type="ECO:0000313" key="2">
    <source>
        <dbReference type="EMBL" id="CAG8463065.1"/>
    </source>
</evidence>
<dbReference type="SUPFAM" id="SSF52058">
    <property type="entry name" value="L domain-like"/>
    <property type="match status" value="1"/>
</dbReference>
<reference evidence="2 3" key="1">
    <citation type="submission" date="2021-06" db="EMBL/GenBank/DDBJ databases">
        <authorList>
            <person name="Kallberg Y."/>
            <person name="Tangrot J."/>
            <person name="Rosling A."/>
        </authorList>
    </citation>
    <scope>NUCLEOTIDE SEQUENCE [LARGE SCALE GENOMIC DNA]</scope>
    <source>
        <strain evidence="2 3">120-4 pot B 10/14</strain>
    </source>
</reference>
<dbReference type="Gene3D" id="3.80.10.10">
    <property type="entry name" value="Ribonuclease Inhibitor"/>
    <property type="match status" value="1"/>
</dbReference>
<dbReference type="Proteomes" id="UP000789901">
    <property type="component" value="Unassembled WGS sequence"/>
</dbReference>
<dbReference type="EMBL" id="CAJVQB010000068">
    <property type="protein sequence ID" value="CAG8463065.1"/>
    <property type="molecule type" value="Genomic_DNA"/>
</dbReference>
<dbReference type="InterPro" id="IPR032675">
    <property type="entry name" value="LRR_dom_sf"/>
</dbReference>
<gene>
    <name evidence="2" type="ORF">GMARGA_LOCUS404</name>
</gene>
<keyword evidence="3" id="KW-1185">Reference proteome</keyword>
<evidence type="ECO:0000256" key="1">
    <source>
        <dbReference type="SAM" id="MobiDB-lite"/>
    </source>
</evidence>
<proteinExistence type="predicted"/>
<accession>A0ABM8VWE8</accession>
<comment type="caution">
    <text evidence="2">The sequence shown here is derived from an EMBL/GenBank/DDBJ whole genome shotgun (WGS) entry which is preliminary data.</text>
</comment>
<feature type="region of interest" description="Disordered" evidence="1">
    <location>
        <begin position="459"/>
        <end position="479"/>
    </location>
</feature>
<protein>
    <submittedName>
        <fullName evidence="2">39500_t:CDS:1</fullName>
    </submittedName>
</protein>
<feature type="region of interest" description="Disordered" evidence="1">
    <location>
        <begin position="423"/>
        <end position="443"/>
    </location>
</feature>